<keyword evidence="4" id="KW-1133">Transmembrane helix</keyword>
<evidence type="ECO:0000313" key="7">
    <source>
        <dbReference type="Proteomes" id="UP001249020"/>
    </source>
</evidence>
<evidence type="ECO:0000256" key="4">
    <source>
        <dbReference type="SAM" id="Phobius"/>
    </source>
</evidence>
<dbReference type="EC" id="2.7.7.65" evidence="2"/>
<dbReference type="Gene3D" id="3.30.70.270">
    <property type="match status" value="1"/>
</dbReference>
<feature type="transmembrane region" description="Helical" evidence="4">
    <location>
        <begin position="138"/>
        <end position="154"/>
    </location>
</feature>
<dbReference type="RefSeq" id="WP_311360655.1">
    <property type="nucleotide sequence ID" value="NZ_JAVRIE010000001.1"/>
</dbReference>
<name>A0AAW8R0V4_9ALTE</name>
<keyword evidence="4" id="KW-0812">Transmembrane</keyword>
<feature type="domain" description="GGDEF" evidence="5">
    <location>
        <begin position="235"/>
        <end position="366"/>
    </location>
</feature>
<dbReference type="SUPFAM" id="SSF55073">
    <property type="entry name" value="Nucleotide cyclase"/>
    <property type="match status" value="1"/>
</dbReference>
<keyword evidence="7" id="KW-1185">Reference proteome</keyword>
<keyword evidence="4" id="KW-0472">Membrane</keyword>
<dbReference type="AlphaFoldDB" id="A0AAW8R0V4"/>
<sequence length="366" mass="41551">MTTPRSNISSKQQVTPLDARYQYLSQDHSNVRLYLTLRNVCFLGASVHILFIFFFLSIGAIYLSLINILSVSTWLFALYKNHQGRYFIATIVSAMEIVVHAVLVSLILGLSMGFHYFLWPVAALLMMSPLFSAKVSSIIGFSIISLFGFLEVYAEHIEYSFAYEALASYVQIGNIMFAAVGFVLVTLSARSKNVKTEKQLYELANQDGLTETYNRRFVYDLVEQMQKERRRSSSLNYTAMICDIDDFKQITDQLGHLDADKVIKDVAAYIKSTVRETDLVARWGGEQFLILLMDIDAKGTVSLSEKIRKNVRYHVDLKSNTDHITTLSIGIAKAKESEDFEDTLRRADISMYKAKKLGKNRIINAD</sequence>
<comment type="cofactor">
    <cofactor evidence="1">
        <name>Mg(2+)</name>
        <dbReference type="ChEBI" id="CHEBI:18420"/>
    </cofactor>
</comment>
<evidence type="ECO:0000256" key="1">
    <source>
        <dbReference type="ARBA" id="ARBA00001946"/>
    </source>
</evidence>
<evidence type="ECO:0000313" key="6">
    <source>
        <dbReference type="EMBL" id="MDT0581887.1"/>
    </source>
</evidence>
<proteinExistence type="predicted"/>
<dbReference type="GO" id="GO:1902201">
    <property type="term" value="P:negative regulation of bacterial-type flagellum-dependent cell motility"/>
    <property type="evidence" value="ECO:0007669"/>
    <property type="project" value="TreeGrafter"/>
</dbReference>
<evidence type="ECO:0000256" key="3">
    <source>
        <dbReference type="ARBA" id="ARBA00034247"/>
    </source>
</evidence>
<dbReference type="EMBL" id="JAVRIE010000001">
    <property type="protein sequence ID" value="MDT0581887.1"/>
    <property type="molecule type" value="Genomic_DNA"/>
</dbReference>
<comment type="caution">
    <text evidence="6">The sequence shown here is derived from an EMBL/GenBank/DDBJ whole genome shotgun (WGS) entry which is preliminary data.</text>
</comment>
<dbReference type="InterPro" id="IPR050469">
    <property type="entry name" value="Diguanylate_Cyclase"/>
</dbReference>
<evidence type="ECO:0000256" key="2">
    <source>
        <dbReference type="ARBA" id="ARBA00012528"/>
    </source>
</evidence>
<dbReference type="SMART" id="SM00267">
    <property type="entry name" value="GGDEF"/>
    <property type="match status" value="1"/>
</dbReference>
<dbReference type="NCBIfam" id="TIGR00254">
    <property type="entry name" value="GGDEF"/>
    <property type="match status" value="1"/>
</dbReference>
<gene>
    <name evidence="6" type="ORF">RM544_05010</name>
</gene>
<feature type="transmembrane region" description="Helical" evidence="4">
    <location>
        <begin position="114"/>
        <end position="131"/>
    </location>
</feature>
<dbReference type="PANTHER" id="PTHR45138">
    <property type="entry name" value="REGULATORY COMPONENTS OF SENSORY TRANSDUCTION SYSTEM"/>
    <property type="match status" value="1"/>
</dbReference>
<dbReference type="Proteomes" id="UP001249020">
    <property type="component" value="Unassembled WGS sequence"/>
</dbReference>
<dbReference type="CDD" id="cd01949">
    <property type="entry name" value="GGDEF"/>
    <property type="match status" value="1"/>
</dbReference>
<dbReference type="FunFam" id="3.30.70.270:FF:000001">
    <property type="entry name" value="Diguanylate cyclase domain protein"/>
    <property type="match status" value="1"/>
</dbReference>
<dbReference type="InterPro" id="IPR029787">
    <property type="entry name" value="Nucleotide_cyclase"/>
</dbReference>
<feature type="transmembrane region" description="Helical" evidence="4">
    <location>
        <begin position="86"/>
        <end position="108"/>
    </location>
</feature>
<dbReference type="PANTHER" id="PTHR45138:SF9">
    <property type="entry name" value="DIGUANYLATE CYCLASE DGCM-RELATED"/>
    <property type="match status" value="1"/>
</dbReference>
<dbReference type="GO" id="GO:0043709">
    <property type="term" value="P:cell adhesion involved in single-species biofilm formation"/>
    <property type="evidence" value="ECO:0007669"/>
    <property type="project" value="TreeGrafter"/>
</dbReference>
<dbReference type="GO" id="GO:0005886">
    <property type="term" value="C:plasma membrane"/>
    <property type="evidence" value="ECO:0007669"/>
    <property type="project" value="TreeGrafter"/>
</dbReference>
<accession>A0AAW8R0V4</accession>
<comment type="catalytic activity">
    <reaction evidence="3">
        <text>2 GTP = 3',3'-c-di-GMP + 2 diphosphate</text>
        <dbReference type="Rhea" id="RHEA:24898"/>
        <dbReference type="ChEBI" id="CHEBI:33019"/>
        <dbReference type="ChEBI" id="CHEBI:37565"/>
        <dbReference type="ChEBI" id="CHEBI:58805"/>
        <dbReference type="EC" id="2.7.7.65"/>
    </reaction>
</comment>
<organism evidence="6 7">
    <name type="scientific">Brumicola blandensis</name>
    <dbReference type="NCBI Taxonomy" id="3075611"/>
    <lineage>
        <taxon>Bacteria</taxon>
        <taxon>Pseudomonadati</taxon>
        <taxon>Pseudomonadota</taxon>
        <taxon>Gammaproteobacteria</taxon>
        <taxon>Alteromonadales</taxon>
        <taxon>Alteromonadaceae</taxon>
        <taxon>Brumicola</taxon>
    </lineage>
</organism>
<feature type="transmembrane region" description="Helical" evidence="4">
    <location>
        <begin position="61"/>
        <end position="79"/>
    </location>
</feature>
<reference evidence="6 7" key="1">
    <citation type="submission" date="2023-09" db="EMBL/GenBank/DDBJ databases">
        <authorList>
            <person name="Rey-Velasco X."/>
        </authorList>
    </citation>
    <scope>NUCLEOTIDE SEQUENCE [LARGE SCALE GENOMIC DNA]</scope>
    <source>
        <strain evidence="6 7">W409</strain>
    </source>
</reference>
<dbReference type="PROSITE" id="PS50887">
    <property type="entry name" value="GGDEF"/>
    <property type="match status" value="1"/>
</dbReference>
<feature type="transmembrane region" description="Helical" evidence="4">
    <location>
        <begin position="166"/>
        <end position="189"/>
    </location>
</feature>
<keyword evidence="6" id="KW-0808">Transferase</keyword>
<protein>
    <recommendedName>
        <fullName evidence="2">diguanylate cyclase</fullName>
        <ecNumber evidence="2">2.7.7.65</ecNumber>
    </recommendedName>
</protein>
<keyword evidence="6" id="KW-0548">Nucleotidyltransferase</keyword>
<feature type="transmembrane region" description="Helical" evidence="4">
    <location>
        <begin position="35"/>
        <end position="55"/>
    </location>
</feature>
<dbReference type="Pfam" id="PF00990">
    <property type="entry name" value="GGDEF"/>
    <property type="match status" value="1"/>
</dbReference>
<dbReference type="InterPro" id="IPR000160">
    <property type="entry name" value="GGDEF_dom"/>
</dbReference>
<dbReference type="InterPro" id="IPR043128">
    <property type="entry name" value="Rev_trsase/Diguanyl_cyclase"/>
</dbReference>
<dbReference type="GO" id="GO:0052621">
    <property type="term" value="F:diguanylate cyclase activity"/>
    <property type="evidence" value="ECO:0007669"/>
    <property type="project" value="UniProtKB-EC"/>
</dbReference>
<evidence type="ECO:0000259" key="5">
    <source>
        <dbReference type="PROSITE" id="PS50887"/>
    </source>
</evidence>